<feature type="transmembrane region" description="Helical" evidence="1">
    <location>
        <begin position="103"/>
        <end position="127"/>
    </location>
</feature>
<feature type="transmembrane region" description="Helical" evidence="1">
    <location>
        <begin position="24"/>
        <end position="41"/>
    </location>
</feature>
<protein>
    <submittedName>
        <fullName evidence="3">Uncharacterized protein</fullName>
    </submittedName>
</protein>
<keyword evidence="1" id="KW-0812">Transmembrane</keyword>
<organism evidence="3 4">
    <name type="scientific">Strigamia maritima</name>
    <name type="common">European centipede</name>
    <name type="synonym">Geophilus maritimus</name>
    <dbReference type="NCBI Taxonomy" id="126957"/>
    <lineage>
        <taxon>Eukaryota</taxon>
        <taxon>Metazoa</taxon>
        <taxon>Ecdysozoa</taxon>
        <taxon>Arthropoda</taxon>
        <taxon>Myriapoda</taxon>
        <taxon>Chilopoda</taxon>
        <taxon>Pleurostigmophora</taxon>
        <taxon>Geophilomorpha</taxon>
        <taxon>Linotaeniidae</taxon>
        <taxon>Strigamia</taxon>
    </lineage>
</organism>
<dbReference type="AlphaFoldDB" id="T1IMR8"/>
<keyword evidence="2" id="KW-0732">Signal</keyword>
<reference evidence="4" key="1">
    <citation type="submission" date="2011-05" db="EMBL/GenBank/DDBJ databases">
        <authorList>
            <person name="Richards S.R."/>
            <person name="Qu J."/>
            <person name="Jiang H."/>
            <person name="Jhangiani S.N."/>
            <person name="Agravi P."/>
            <person name="Goodspeed R."/>
            <person name="Gross S."/>
            <person name="Mandapat C."/>
            <person name="Jackson L."/>
            <person name="Mathew T."/>
            <person name="Pu L."/>
            <person name="Thornton R."/>
            <person name="Saada N."/>
            <person name="Wilczek-Boney K.B."/>
            <person name="Lee S."/>
            <person name="Kovar C."/>
            <person name="Wu Y."/>
            <person name="Scherer S.E."/>
            <person name="Worley K.C."/>
            <person name="Muzny D.M."/>
            <person name="Gibbs R."/>
        </authorList>
    </citation>
    <scope>NUCLEOTIDE SEQUENCE</scope>
    <source>
        <strain evidence="4">Brora</strain>
    </source>
</reference>
<dbReference type="EnsemblMetazoa" id="SMAR002281-RA">
    <property type="protein sequence ID" value="SMAR002281-PA"/>
    <property type="gene ID" value="SMAR002281"/>
</dbReference>
<keyword evidence="1" id="KW-1133">Transmembrane helix</keyword>
<dbReference type="HOGENOM" id="CLU_1373801_0_0_1"/>
<accession>T1IMR8</accession>
<evidence type="ECO:0000256" key="2">
    <source>
        <dbReference type="SAM" id="SignalP"/>
    </source>
</evidence>
<sequence>MKGPALLAAVDVLAGESSTVFSHLHPAAMFRVFVFAVLLVATSADQVTENSVPSQASQFMPSAHKVEQPIVYNLQGNQESKSSNSLTGNPSLSSVLTLNLNNLALVGLFLIGVFILLPSIIGFLTGLTGGTGSGPSSYGQNLLSSYKLKDAVDRGRSGADCDSFYTRCPYSVGNLSKLISTYYSGFAGFNSNPFMTKPN</sequence>
<dbReference type="EMBL" id="JH431094">
    <property type="status" value="NOT_ANNOTATED_CDS"/>
    <property type="molecule type" value="Genomic_DNA"/>
</dbReference>
<evidence type="ECO:0000256" key="1">
    <source>
        <dbReference type="SAM" id="Phobius"/>
    </source>
</evidence>
<feature type="signal peptide" evidence="2">
    <location>
        <begin position="1"/>
        <end position="44"/>
    </location>
</feature>
<reference evidence="3" key="2">
    <citation type="submission" date="2015-02" db="UniProtKB">
        <authorList>
            <consortium name="EnsemblMetazoa"/>
        </authorList>
    </citation>
    <scope>IDENTIFICATION</scope>
</reference>
<keyword evidence="1" id="KW-0472">Membrane</keyword>
<proteinExistence type="predicted"/>
<keyword evidence="4" id="KW-1185">Reference proteome</keyword>
<dbReference type="Proteomes" id="UP000014500">
    <property type="component" value="Unassembled WGS sequence"/>
</dbReference>
<feature type="chain" id="PRO_5044502372" evidence="2">
    <location>
        <begin position="45"/>
        <end position="199"/>
    </location>
</feature>
<evidence type="ECO:0000313" key="4">
    <source>
        <dbReference type="Proteomes" id="UP000014500"/>
    </source>
</evidence>
<evidence type="ECO:0000313" key="3">
    <source>
        <dbReference type="EnsemblMetazoa" id="SMAR002281-PA"/>
    </source>
</evidence>
<name>T1IMR8_STRMM</name>